<dbReference type="GO" id="GO:0009403">
    <property type="term" value="P:toxin biosynthetic process"/>
    <property type="evidence" value="ECO:0007669"/>
    <property type="project" value="InterPro"/>
</dbReference>
<dbReference type="PANTHER" id="PTHR43019:SF23">
    <property type="entry name" value="PROTEASE DO-LIKE 5, CHLOROPLASTIC"/>
    <property type="match status" value="1"/>
</dbReference>
<dbReference type="NCBIfam" id="NF033740">
    <property type="entry name" value="MarP_fam_protase"/>
    <property type="match status" value="1"/>
</dbReference>
<dbReference type="AlphaFoldDB" id="H0QX50"/>
<dbReference type="SUPFAM" id="SSF50494">
    <property type="entry name" value="Trypsin-like serine proteases"/>
    <property type="match status" value="1"/>
</dbReference>
<comment type="caution">
    <text evidence="6">The sequence shown here is derived from an EMBL/GenBank/DDBJ whole genome shotgun (WGS) entry which is preliminary data.</text>
</comment>
<dbReference type="Pfam" id="PF13365">
    <property type="entry name" value="Trypsin_2"/>
    <property type="match status" value="1"/>
</dbReference>
<dbReference type="InterPro" id="IPR001940">
    <property type="entry name" value="Peptidase_S1C"/>
</dbReference>
<evidence type="ECO:0000256" key="4">
    <source>
        <dbReference type="ARBA" id="ARBA00023136"/>
    </source>
</evidence>
<name>H0QX50_9ACTN</name>
<organism evidence="6 7">
    <name type="scientific">Gordonia effusa NBRC 100432</name>
    <dbReference type="NCBI Taxonomy" id="1077974"/>
    <lineage>
        <taxon>Bacteria</taxon>
        <taxon>Bacillati</taxon>
        <taxon>Actinomycetota</taxon>
        <taxon>Actinomycetes</taxon>
        <taxon>Mycobacteriales</taxon>
        <taxon>Gordoniaceae</taxon>
        <taxon>Gordonia</taxon>
    </lineage>
</organism>
<evidence type="ECO:0000313" key="6">
    <source>
        <dbReference type="EMBL" id="GAB17401.1"/>
    </source>
</evidence>
<reference evidence="6 7" key="1">
    <citation type="submission" date="2011-12" db="EMBL/GenBank/DDBJ databases">
        <title>Whole genome shotgun sequence of Gordonia effusa NBRC 100432.</title>
        <authorList>
            <person name="Yoshida I."/>
            <person name="Takarada H."/>
            <person name="Hosoyama A."/>
            <person name="Tsuchikane K."/>
            <person name="Katsumata H."/>
            <person name="Yamazaki S."/>
            <person name="Fujita N."/>
        </authorList>
    </citation>
    <scope>NUCLEOTIDE SEQUENCE [LARGE SCALE GENOMIC DNA]</scope>
    <source>
        <strain evidence="6 7">NBRC 100432</strain>
    </source>
</reference>
<evidence type="ECO:0000313" key="7">
    <source>
        <dbReference type="Proteomes" id="UP000035034"/>
    </source>
</evidence>
<evidence type="ECO:0000256" key="5">
    <source>
        <dbReference type="SAM" id="Phobius"/>
    </source>
</evidence>
<protein>
    <submittedName>
        <fullName evidence="6">Peptidase S1 family protein</fullName>
    </submittedName>
</protein>
<dbReference type="PRINTS" id="PR00834">
    <property type="entry name" value="PROTEASES2C"/>
</dbReference>
<feature type="transmembrane region" description="Helical" evidence="5">
    <location>
        <begin position="59"/>
        <end position="78"/>
    </location>
</feature>
<dbReference type="Pfam" id="PF02674">
    <property type="entry name" value="Colicin_V"/>
    <property type="match status" value="1"/>
</dbReference>
<dbReference type="Proteomes" id="UP000035034">
    <property type="component" value="Unassembled WGS sequence"/>
</dbReference>
<dbReference type="eggNOG" id="COG0265">
    <property type="taxonomic scope" value="Bacteria"/>
</dbReference>
<comment type="subcellular location">
    <subcellularLocation>
        <location evidence="1">Membrane</location>
        <topology evidence="1">Multi-pass membrane protein</topology>
    </subcellularLocation>
</comment>
<feature type="transmembrane region" description="Helical" evidence="5">
    <location>
        <begin position="98"/>
        <end position="117"/>
    </location>
</feature>
<gene>
    <name evidence="6" type="ORF">GOEFS_031_00100</name>
</gene>
<dbReference type="InterPro" id="IPR003825">
    <property type="entry name" value="Colicin-V_CvpA"/>
</dbReference>
<evidence type="ECO:0000256" key="1">
    <source>
        <dbReference type="ARBA" id="ARBA00004141"/>
    </source>
</evidence>
<dbReference type="GO" id="GO:0004252">
    <property type="term" value="F:serine-type endopeptidase activity"/>
    <property type="evidence" value="ECO:0007669"/>
    <property type="project" value="InterPro"/>
</dbReference>
<feature type="transmembrane region" description="Helical" evidence="5">
    <location>
        <begin position="28"/>
        <end position="47"/>
    </location>
</feature>
<dbReference type="PANTHER" id="PTHR43019">
    <property type="entry name" value="SERINE ENDOPROTEASE DEGS"/>
    <property type="match status" value="1"/>
</dbReference>
<dbReference type="InterPro" id="IPR047680">
    <property type="entry name" value="MarP-like"/>
</dbReference>
<keyword evidence="3 5" id="KW-1133">Transmembrane helix</keyword>
<keyword evidence="2 5" id="KW-0812">Transmembrane</keyword>
<dbReference type="InterPro" id="IPR043504">
    <property type="entry name" value="Peptidase_S1_PA_chymotrypsin"/>
</dbReference>
<dbReference type="Gene3D" id="2.40.10.10">
    <property type="entry name" value="Trypsin-like serine proteases"/>
    <property type="match status" value="2"/>
</dbReference>
<dbReference type="STRING" id="1077974.GOEFS_031_00100"/>
<accession>H0QX50</accession>
<proteinExistence type="predicted"/>
<dbReference type="EMBL" id="BAEH01000031">
    <property type="protein sequence ID" value="GAB17401.1"/>
    <property type="molecule type" value="Genomic_DNA"/>
</dbReference>
<keyword evidence="7" id="KW-1185">Reference proteome</keyword>
<dbReference type="GO" id="GO:0006508">
    <property type="term" value="P:proteolysis"/>
    <property type="evidence" value="ECO:0007669"/>
    <property type="project" value="InterPro"/>
</dbReference>
<keyword evidence="4 5" id="KW-0472">Membrane</keyword>
<dbReference type="InterPro" id="IPR009003">
    <property type="entry name" value="Peptidase_S1_PA"/>
</dbReference>
<dbReference type="GO" id="GO:0016020">
    <property type="term" value="C:membrane"/>
    <property type="evidence" value="ECO:0007669"/>
    <property type="project" value="UniProtKB-SubCell"/>
</dbReference>
<evidence type="ECO:0000256" key="3">
    <source>
        <dbReference type="ARBA" id="ARBA00022989"/>
    </source>
</evidence>
<sequence length="395" mass="40843">MWVDIVVIALALIAAASGYRQGAVASALAFVGVVLGALAGILLAPHLISQFEGRTARLVAGLGLLLLLVVIGEVAGMVLGRAARGTLRLPALRHLDSVVGAVLQAVAVCAAAWLLSIPISHSAQPALVDAVDESKTLSFVDDVAPQWLRNVPSEFSNLLESSGLPEVIGPFGTAPVASVDPPDAALTRLPAVSQARRSVVKIRGEAPSCQRSLEGSGFVISPERVMTNAHVIAGTRSLAVISSTNVRRPATVVYFDPNNDIAVLDVPGLRAPAMRFADSPAKGGDDAIALGYPEDGPFTASPLRIRGTINLAGPDIYQTGRVTREVYTARGEIRQGNSGGPMINADGDVLGLVFGASENPTDETGFILTAKQVQSAVSQGSDSTTEMSTGMCVNG</sequence>
<evidence type="ECO:0000256" key="2">
    <source>
        <dbReference type="ARBA" id="ARBA00022692"/>
    </source>
</evidence>